<proteinExistence type="predicted"/>
<gene>
    <name evidence="2" type="ORF">SDC9_147987</name>
</gene>
<dbReference type="EMBL" id="VSSQ01046813">
    <property type="protein sequence ID" value="MPN00789.1"/>
    <property type="molecule type" value="Genomic_DNA"/>
</dbReference>
<dbReference type="AlphaFoldDB" id="A0A645EI15"/>
<feature type="region of interest" description="Disordered" evidence="1">
    <location>
        <begin position="1"/>
        <end position="22"/>
    </location>
</feature>
<comment type="caution">
    <text evidence="2">The sequence shown here is derived from an EMBL/GenBank/DDBJ whole genome shotgun (WGS) entry which is preliminary data.</text>
</comment>
<evidence type="ECO:0000256" key="1">
    <source>
        <dbReference type="SAM" id="MobiDB-lite"/>
    </source>
</evidence>
<reference evidence="2" key="1">
    <citation type="submission" date="2019-08" db="EMBL/GenBank/DDBJ databases">
        <authorList>
            <person name="Kucharzyk K."/>
            <person name="Murdoch R.W."/>
            <person name="Higgins S."/>
            <person name="Loffler F."/>
        </authorList>
    </citation>
    <scope>NUCLEOTIDE SEQUENCE</scope>
</reference>
<organism evidence="2">
    <name type="scientific">bioreactor metagenome</name>
    <dbReference type="NCBI Taxonomy" id="1076179"/>
    <lineage>
        <taxon>unclassified sequences</taxon>
        <taxon>metagenomes</taxon>
        <taxon>ecological metagenomes</taxon>
    </lineage>
</organism>
<sequence>MYSALVTTRGKTRHVARDAATERDHAVRPRNVLFGKELQHAGEDIQAFVCFACRENKGTRVKSRFREATQELGQV</sequence>
<name>A0A645EI15_9ZZZZ</name>
<evidence type="ECO:0000313" key="2">
    <source>
        <dbReference type="EMBL" id="MPN00789.1"/>
    </source>
</evidence>
<accession>A0A645EI15</accession>
<protein>
    <submittedName>
        <fullName evidence="2">Uncharacterized protein</fullName>
    </submittedName>
</protein>